<dbReference type="EMBL" id="ASWL01000003">
    <property type="protein sequence ID" value="EOU22207.1"/>
    <property type="molecule type" value="Genomic_DNA"/>
</dbReference>
<evidence type="ECO:0000313" key="3">
    <source>
        <dbReference type="Proteomes" id="UP000014104"/>
    </source>
</evidence>
<keyword evidence="3" id="KW-1185">Reference proteome</keyword>
<protein>
    <submittedName>
        <fullName evidence="2">Uncharacterized protein</fullName>
    </submittedName>
</protein>
<evidence type="ECO:0000313" key="2">
    <source>
        <dbReference type="EMBL" id="EOU22207.1"/>
    </source>
</evidence>
<evidence type="ECO:0000313" key="4">
    <source>
        <dbReference type="Proteomes" id="UP000014107"/>
    </source>
</evidence>
<proteinExistence type="predicted"/>
<reference evidence="1 3" key="1">
    <citation type="submission" date="2013-03" db="EMBL/GenBank/DDBJ databases">
        <title>The Genome Sequence of Enterococcus avium ATCC_14025 (Illumina only assembly).</title>
        <authorList>
            <consortium name="The Broad Institute Genomics Platform"/>
            <consortium name="The Broad Institute Genome Sequencing Center for Infectious Disease"/>
            <person name="Earl A."/>
            <person name="Russ C."/>
            <person name="Gilmore M."/>
            <person name="Surin D."/>
            <person name="Walker B."/>
            <person name="Young S."/>
            <person name="Zeng Q."/>
            <person name="Gargeya S."/>
            <person name="Fitzgerald M."/>
            <person name="Haas B."/>
            <person name="Abouelleil A."/>
            <person name="Allen A.W."/>
            <person name="Alvarado L."/>
            <person name="Arachchi H.M."/>
            <person name="Berlin A.M."/>
            <person name="Chapman S.B."/>
            <person name="Gainer-Dewar J."/>
            <person name="Goldberg J."/>
            <person name="Griggs A."/>
            <person name="Gujja S."/>
            <person name="Hansen M."/>
            <person name="Howarth C."/>
            <person name="Imamovic A."/>
            <person name="Ireland A."/>
            <person name="Larimer J."/>
            <person name="McCowan C."/>
            <person name="Murphy C."/>
            <person name="Pearson M."/>
            <person name="Poon T.W."/>
            <person name="Priest M."/>
            <person name="Roberts A."/>
            <person name="Saif S."/>
            <person name="Shea T."/>
            <person name="Sisk P."/>
            <person name="Sykes S."/>
            <person name="Wortman J."/>
            <person name="Nusbaum C."/>
            <person name="Birren B."/>
        </authorList>
    </citation>
    <scope>NUCLEOTIDE SEQUENCE [LARGE SCALE GENOMIC DNA]</scope>
    <source>
        <strain evidence="1 3">ATCC 14025</strain>
    </source>
</reference>
<dbReference type="EMBL" id="AHYV01000046">
    <property type="protein sequence ID" value="EOT38816.1"/>
    <property type="molecule type" value="Genomic_DNA"/>
</dbReference>
<reference evidence="2 4" key="2">
    <citation type="submission" date="2013-03" db="EMBL/GenBank/DDBJ databases">
        <title>The Genome Sequence of Enterococcus avium ATCC_14025 (PacBio/Illumina hybrid assembly).</title>
        <authorList>
            <consortium name="The Broad Institute Genomics Platform"/>
            <consortium name="The Broad Institute Genome Sequencing Center for Infectious Disease"/>
            <person name="Earl A."/>
            <person name="Russ C."/>
            <person name="Gilmore M."/>
            <person name="Surin D."/>
            <person name="Walker B."/>
            <person name="Young S."/>
            <person name="Zeng Q."/>
            <person name="Gargeya S."/>
            <person name="Fitzgerald M."/>
            <person name="Haas B."/>
            <person name="Abouelleil A."/>
            <person name="Allen A.W."/>
            <person name="Alvarado L."/>
            <person name="Arachchi H.M."/>
            <person name="Berlin A.M."/>
            <person name="Chapman S.B."/>
            <person name="Gainer-Dewar J."/>
            <person name="Goldberg J."/>
            <person name="Griggs A."/>
            <person name="Gujja S."/>
            <person name="Hansen M."/>
            <person name="Howarth C."/>
            <person name="Imamovic A."/>
            <person name="Ireland A."/>
            <person name="Larimer J."/>
            <person name="McCowan C."/>
            <person name="Murphy C."/>
            <person name="Pearson M."/>
            <person name="Poon T.W."/>
            <person name="Priest M."/>
            <person name="Roberts A."/>
            <person name="Saif S."/>
            <person name="Shea T."/>
            <person name="Sisk P."/>
            <person name="Sykes S."/>
            <person name="Wortman J."/>
            <person name="Nusbaum C."/>
            <person name="Birren B."/>
        </authorList>
    </citation>
    <scope>NUCLEOTIDE SEQUENCE [LARGE SCALE GENOMIC DNA]</scope>
    <source>
        <strain evidence="2 4">ATCC 14025</strain>
    </source>
</reference>
<gene>
    <name evidence="2" type="ORF">I570_02409</name>
    <name evidence="1" type="ORF">OMU_04319</name>
</gene>
<dbReference type="Proteomes" id="UP000014107">
    <property type="component" value="Unassembled WGS sequence"/>
</dbReference>
<sequence>MRYFICDKKANYKGQHLVHTLFCPSLPHENRRQIVGRFDNCKQAIEYLYSLNKDTGFKFIGCKRCNQS</sequence>
<organism evidence="2 4">
    <name type="scientific">Enterococcus avium ATCC 14025</name>
    <dbReference type="NCBI Taxonomy" id="1140002"/>
    <lineage>
        <taxon>Bacteria</taxon>
        <taxon>Bacillati</taxon>
        <taxon>Bacillota</taxon>
        <taxon>Bacilli</taxon>
        <taxon>Lactobacillales</taxon>
        <taxon>Enterococcaceae</taxon>
        <taxon>Enterococcus</taxon>
    </lineage>
</organism>
<evidence type="ECO:0000313" key="1">
    <source>
        <dbReference type="EMBL" id="EOT38816.1"/>
    </source>
</evidence>
<dbReference type="Proteomes" id="UP000014104">
    <property type="component" value="Unassembled WGS sequence"/>
</dbReference>
<comment type="caution">
    <text evidence="2">The sequence shown here is derived from an EMBL/GenBank/DDBJ whole genome shotgun (WGS) entry which is preliminary data.</text>
</comment>
<accession>A0AAV3IZI5</accession>
<dbReference type="AlphaFoldDB" id="A0AAV3IZI5"/>
<name>A0AAV3IZI5_ENTAV</name>